<proteinExistence type="predicted"/>
<keyword evidence="2" id="KW-1185">Reference proteome</keyword>
<accession>A0A7D6ZMG4</accession>
<organism evidence="1 2">
    <name type="scientific">Nocardia huaxiensis</name>
    <dbReference type="NCBI Taxonomy" id="2755382"/>
    <lineage>
        <taxon>Bacteria</taxon>
        <taxon>Bacillati</taxon>
        <taxon>Actinomycetota</taxon>
        <taxon>Actinomycetes</taxon>
        <taxon>Mycobacteriales</taxon>
        <taxon>Nocardiaceae</taxon>
        <taxon>Nocardia</taxon>
    </lineage>
</organism>
<protein>
    <submittedName>
        <fullName evidence="1">Uncharacterized protein</fullName>
    </submittedName>
</protein>
<name>A0A7D6ZMG4_9NOCA</name>
<gene>
    <name evidence="1" type="ORF">H0264_28880</name>
</gene>
<dbReference type="Proteomes" id="UP000515512">
    <property type="component" value="Chromosome"/>
</dbReference>
<reference evidence="1 2" key="1">
    <citation type="submission" date="2020-07" db="EMBL/GenBank/DDBJ databases">
        <authorList>
            <person name="Zhuang K."/>
            <person name="Ran Y."/>
        </authorList>
    </citation>
    <scope>NUCLEOTIDE SEQUENCE [LARGE SCALE GENOMIC DNA]</scope>
    <source>
        <strain evidence="1 2">WCH-YHL-001</strain>
    </source>
</reference>
<sequence>MDPNAALDQIRGLTDEAYALSPYIDHDQNEEARLLYALVEAVVGLDSWLSRGEVLPEWWAHGVGRA</sequence>
<dbReference type="RefSeq" id="WP_181580470.1">
    <property type="nucleotide sequence ID" value="NZ_CP059399.1"/>
</dbReference>
<dbReference type="KEGG" id="nhu:H0264_28880"/>
<evidence type="ECO:0000313" key="2">
    <source>
        <dbReference type="Proteomes" id="UP000515512"/>
    </source>
</evidence>
<evidence type="ECO:0000313" key="1">
    <source>
        <dbReference type="EMBL" id="QLY29265.1"/>
    </source>
</evidence>
<dbReference type="EMBL" id="CP059399">
    <property type="protein sequence ID" value="QLY29265.1"/>
    <property type="molecule type" value="Genomic_DNA"/>
</dbReference>
<dbReference type="AlphaFoldDB" id="A0A7D6ZMG4"/>